<dbReference type="STRING" id="1656094.BFC18_07755"/>
<keyword evidence="1" id="KW-0812">Transmembrane</keyword>
<organism evidence="2 3">
    <name type="scientific">Alteromonas confluentis</name>
    <dbReference type="NCBI Taxonomy" id="1656094"/>
    <lineage>
        <taxon>Bacteria</taxon>
        <taxon>Pseudomonadati</taxon>
        <taxon>Pseudomonadota</taxon>
        <taxon>Gammaproteobacteria</taxon>
        <taxon>Alteromonadales</taxon>
        <taxon>Alteromonadaceae</taxon>
        <taxon>Alteromonas/Salinimonas group</taxon>
        <taxon>Alteromonas</taxon>
    </lineage>
</organism>
<keyword evidence="3" id="KW-1185">Reference proteome</keyword>
<keyword evidence="1" id="KW-0472">Membrane</keyword>
<gene>
    <name evidence="2" type="ORF">BFC18_07755</name>
</gene>
<keyword evidence="1" id="KW-1133">Transmembrane helix</keyword>
<dbReference type="AlphaFoldDB" id="A0A1E7ZDZ0"/>
<evidence type="ECO:0000313" key="2">
    <source>
        <dbReference type="EMBL" id="OFC71672.1"/>
    </source>
</evidence>
<feature type="transmembrane region" description="Helical" evidence="1">
    <location>
        <begin position="7"/>
        <end position="27"/>
    </location>
</feature>
<accession>A0A1E7ZDZ0</accession>
<dbReference type="Proteomes" id="UP000175691">
    <property type="component" value="Unassembled WGS sequence"/>
</dbReference>
<reference evidence="2 3" key="1">
    <citation type="submission" date="2016-08" db="EMBL/GenBank/DDBJ databases">
        <authorList>
            <person name="Seilhamer J.J."/>
        </authorList>
    </citation>
    <scope>NUCLEOTIDE SEQUENCE [LARGE SCALE GENOMIC DNA]</scope>
    <source>
        <strain evidence="2 3">KCTC 42603</strain>
    </source>
</reference>
<dbReference type="EMBL" id="MDHN01000013">
    <property type="protein sequence ID" value="OFC71672.1"/>
    <property type="molecule type" value="Genomic_DNA"/>
</dbReference>
<sequence>MTIVGFMLFLSGVVLFAIGMIDILVHINSVKTAALLVGGIAAYKVGHTMIKHCATLRKRPERRRHLLSDNT</sequence>
<evidence type="ECO:0000313" key="3">
    <source>
        <dbReference type="Proteomes" id="UP000175691"/>
    </source>
</evidence>
<protein>
    <submittedName>
        <fullName evidence="2">Uncharacterized protein</fullName>
    </submittedName>
</protein>
<proteinExistence type="predicted"/>
<evidence type="ECO:0000256" key="1">
    <source>
        <dbReference type="SAM" id="Phobius"/>
    </source>
</evidence>
<name>A0A1E7ZDZ0_9ALTE</name>
<comment type="caution">
    <text evidence="2">The sequence shown here is derived from an EMBL/GenBank/DDBJ whole genome shotgun (WGS) entry which is preliminary data.</text>
</comment>
<feature type="transmembrane region" description="Helical" evidence="1">
    <location>
        <begin position="33"/>
        <end position="54"/>
    </location>
</feature>